<dbReference type="Pfam" id="PF05746">
    <property type="entry name" value="DALR_1"/>
    <property type="match status" value="1"/>
</dbReference>
<keyword evidence="2 8" id="KW-0436">Ligase</keyword>
<feature type="domain" description="DALR anticodon binding" evidence="10">
    <location>
        <begin position="520"/>
        <end position="642"/>
    </location>
</feature>
<dbReference type="InterPro" id="IPR008909">
    <property type="entry name" value="DALR_anticod-bd"/>
</dbReference>
<dbReference type="InterPro" id="IPR036695">
    <property type="entry name" value="Arg-tRNA-synth_N_sf"/>
</dbReference>
<dbReference type="InterPro" id="IPR005148">
    <property type="entry name" value="Arg-tRNA-synth_N"/>
</dbReference>
<evidence type="ECO:0000256" key="8">
    <source>
        <dbReference type="HAMAP-Rule" id="MF_00123"/>
    </source>
</evidence>
<evidence type="ECO:0000259" key="11">
    <source>
        <dbReference type="SMART" id="SM01016"/>
    </source>
</evidence>
<evidence type="ECO:0000256" key="9">
    <source>
        <dbReference type="RuleBase" id="RU363038"/>
    </source>
</evidence>
<evidence type="ECO:0000256" key="5">
    <source>
        <dbReference type="ARBA" id="ARBA00022917"/>
    </source>
</evidence>
<evidence type="ECO:0000256" key="2">
    <source>
        <dbReference type="ARBA" id="ARBA00022598"/>
    </source>
</evidence>
<comment type="similarity">
    <text evidence="1 8 9">Belongs to the class-I aminoacyl-tRNA synthetase family.</text>
</comment>
<dbReference type="FunFam" id="1.10.730.10:FF:000006">
    <property type="entry name" value="Arginyl-tRNA synthetase 2, mitochondrial"/>
    <property type="match status" value="1"/>
</dbReference>
<dbReference type="EC" id="6.1.1.19" evidence="8"/>
<evidence type="ECO:0000313" key="12">
    <source>
        <dbReference type="EMBL" id="HCC42553.1"/>
    </source>
</evidence>
<dbReference type="SMART" id="SM00836">
    <property type="entry name" value="DALR_1"/>
    <property type="match status" value="1"/>
</dbReference>
<dbReference type="PANTHER" id="PTHR11956:SF5">
    <property type="entry name" value="ARGININE--TRNA LIGASE, CYTOPLASMIC"/>
    <property type="match status" value="1"/>
</dbReference>
<dbReference type="EMBL" id="DOZN01000023">
    <property type="protein sequence ID" value="HCC42553.1"/>
    <property type="molecule type" value="Genomic_DNA"/>
</dbReference>
<dbReference type="PANTHER" id="PTHR11956">
    <property type="entry name" value="ARGINYL-TRNA SYNTHETASE"/>
    <property type="match status" value="1"/>
</dbReference>
<organism evidence="12 13">
    <name type="scientific">candidate division WWE3 bacterium</name>
    <dbReference type="NCBI Taxonomy" id="2053526"/>
    <lineage>
        <taxon>Bacteria</taxon>
        <taxon>Katanobacteria</taxon>
    </lineage>
</organism>
<feature type="domain" description="Arginyl tRNA synthetase N-terminal" evidence="11">
    <location>
        <begin position="61"/>
        <end position="154"/>
    </location>
</feature>
<comment type="caution">
    <text evidence="8">Lacks conserved residue(s) required for the propagation of feature annotation.</text>
</comment>
<evidence type="ECO:0000256" key="6">
    <source>
        <dbReference type="ARBA" id="ARBA00023146"/>
    </source>
</evidence>
<proteinExistence type="inferred from homology"/>
<dbReference type="GO" id="GO:0006420">
    <property type="term" value="P:arginyl-tRNA aminoacylation"/>
    <property type="evidence" value="ECO:0007669"/>
    <property type="project" value="UniProtKB-UniRule"/>
</dbReference>
<dbReference type="InterPro" id="IPR014729">
    <property type="entry name" value="Rossmann-like_a/b/a_fold"/>
</dbReference>
<evidence type="ECO:0000256" key="3">
    <source>
        <dbReference type="ARBA" id="ARBA00022741"/>
    </source>
</evidence>
<dbReference type="Gene3D" id="1.10.730.10">
    <property type="entry name" value="Isoleucyl-tRNA Synthetase, Domain 1"/>
    <property type="match status" value="1"/>
</dbReference>
<dbReference type="Pfam" id="PF00750">
    <property type="entry name" value="tRNA-synt_1d"/>
    <property type="match status" value="1"/>
</dbReference>
<evidence type="ECO:0000259" key="10">
    <source>
        <dbReference type="SMART" id="SM00836"/>
    </source>
</evidence>
<dbReference type="InterPro" id="IPR035684">
    <property type="entry name" value="ArgRS_core"/>
</dbReference>
<dbReference type="InterPro" id="IPR009080">
    <property type="entry name" value="tRNAsynth_Ia_anticodon-bd"/>
</dbReference>
<dbReference type="GO" id="GO:0005524">
    <property type="term" value="F:ATP binding"/>
    <property type="evidence" value="ECO:0007669"/>
    <property type="project" value="UniProtKB-UniRule"/>
</dbReference>
<comment type="subunit">
    <text evidence="8">Monomer.</text>
</comment>
<dbReference type="NCBIfam" id="TIGR00456">
    <property type="entry name" value="argS"/>
    <property type="match status" value="1"/>
</dbReference>
<evidence type="ECO:0000256" key="1">
    <source>
        <dbReference type="ARBA" id="ARBA00005594"/>
    </source>
</evidence>
<accession>A0A3D0ZS62</accession>
<keyword evidence="5 8" id="KW-0648">Protein biosynthesis</keyword>
<keyword evidence="4 8" id="KW-0067">ATP-binding</keyword>
<dbReference type="GO" id="GO:0005737">
    <property type="term" value="C:cytoplasm"/>
    <property type="evidence" value="ECO:0007669"/>
    <property type="project" value="UniProtKB-SubCell"/>
</dbReference>
<reference evidence="12 13" key="1">
    <citation type="journal article" date="2018" name="Nat. Biotechnol.">
        <title>A standardized bacterial taxonomy based on genome phylogeny substantially revises the tree of life.</title>
        <authorList>
            <person name="Parks D.H."/>
            <person name="Chuvochina M."/>
            <person name="Waite D.W."/>
            <person name="Rinke C."/>
            <person name="Skarshewski A."/>
            <person name="Chaumeil P.A."/>
            <person name="Hugenholtz P."/>
        </authorList>
    </citation>
    <scope>NUCLEOTIDE SEQUENCE [LARGE SCALE GENOMIC DNA]</scope>
    <source>
        <strain evidence="12">UBA11701</strain>
    </source>
</reference>
<dbReference type="SUPFAM" id="SSF52374">
    <property type="entry name" value="Nucleotidylyl transferase"/>
    <property type="match status" value="1"/>
</dbReference>
<protein>
    <recommendedName>
        <fullName evidence="8">Arginine--tRNA ligase</fullName>
        <ecNumber evidence="8">6.1.1.19</ecNumber>
    </recommendedName>
    <alternativeName>
        <fullName evidence="8">Arginyl-tRNA synthetase</fullName>
        <shortName evidence="8">ArgRS</shortName>
    </alternativeName>
</protein>
<dbReference type="SUPFAM" id="SSF47323">
    <property type="entry name" value="Anticodon-binding domain of a subclass of class I aminoacyl-tRNA synthetases"/>
    <property type="match status" value="1"/>
</dbReference>
<dbReference type="SMART" id="SM01016">
    <property type="entry name" value="Arg_tRNA_synt_N"/>
    <property type="match status" value="1"/>
</dbReference>
<dbReference type="SUPFAM" id="SSF55190">
    <property type="entry name" value="Arginyl-tRNA synthetase (ArgRS), N-terminal 'additional' domain"/>
    <property type="match status" value="1"/>
</dbReference>
<name>A0A3D0ZS62_UNCKA</name>
<dbReference type="InterPro" id="IPR001278">
    <property type="entry name" value="Arg-tRNA-ligase"/>
</dbReference>
<dbReference type="Pfam" id="PF03485">
    <property type="entry name" value="Arg_tRNA_synt_N"/>
    <property type="match status" value="1"/>
</dbReference>
<evidence type="ECO:0000256" key="4">
    <source>
        <dbReference type="ARBA" id="ARBA00022840"/>
    </source>
</evidence>
<comment type="catalytic activity">
    <reaction evidence="7 8">
        <text>tRNA(Arg) + L-arginine + ATP = L-arginyl-tRNA(Arg) + AMP + diphosphate</text>
        <dbReference type="Rhea" id="RHEA:20301"/>
        <dbReference type="Rhea" id="RHEA-COMP:9658"/>
        <dbReference type="Rhea" id="RHEA-COMP:9673"/>
        <dbReference type="ChEBI" id="CHEBI:30616"/>
        <dbReference type="ChEBI" id="CHEBI:32682"/>
        <dbReference type="ChEBI" id="CHEBI:33019"/>
        <dbReference type="ChEBI" id="CHEBI:78442"/>
        <dbReference type="ChEBI" id="CHEBI:78513"/>
        <dbReference type="ChEBI" id="CHEBI:456215"/>
        <dbReference type="EC" id="6.1.1.19"/>
    </reaction>
</comment>
<gene>
    <name evidence="8 12" type="primary">argS</name>
    <name evidence="12" type="ORF">DEP93_03715</name>
</gene>
<sequence>MRNICGKGQHIRPPFPIGCFGTGGGRLRGNTHRYGGKCCYKIPLNDMMLLSMKIRKSEVKRTVEDLISKAVHKLYGLDNLNIEIDIPENENFGDYSTNISFGIAKTLDKIPFQIATEIAHEALSENPQIEFEDSLYSIFGKIEPHAPGFINFTLCDKFLFHNTADINMGDKSYGSSDLGAGKKIIVEYSQPNTNKPQHIGHARNNFIGSSLSKILSYCGYDVVKTNYVGDIGIHICKSMLMYIKHGNGRQPDKKSDHFVGDFYTMYEQEFEKNPGIEKEAQELLRRWESGDAEVRAVWEKMNSWVYEGWKKTYSEQKVEFDVWEYESEKINVGKEIAMLALEKGLAEKDGTGAIIARLEKYGLPDKVLLRSDGTSVYSTKELQLAKESFEKYKFDKRLYVVDMRQSDYFRQLFKIIELLGFDWSDRLVHIAYGMVSLPQGKMSSRTGLVVNADDVLEDLISLEEEEIRNSIKTPKIVRETAERVALAAFKYGMLKVDPKQDVVFNYEHVTKFEGNTGPYLLYTYARAGSVLEKAGFEIDGEKFRYESMPKEFSMHPKERALAAVLVHFPEYVLKSSKEYAPSQIANYTFEVAQKFNSFYGELSILDASSESLKKFRLFLSHATMIVLRQSLGLLGSEVVEKM</sequence>
<comment type="subcellular location">
    <subcellularLocation>
        <location evidence="8">Cytoplasm</location>
    </subcellularLocation>
</comment>
<dbReference type="Proteomes" id="UP000263336">
    <property type="component" value="Unassembled WGS sequence"/>
</dbReference>
<keyword evidence="3 8" id="KW-0547">Nucleotide-binding</keyword>
<comment type="caution">
    <text evidence="12">The sequence shown here is derived from an EMBL/GenBank/DDBJ whole genome shotgun (WGS) entry which is preliminary data.</text>
</comment>
<evidence type="ECO:0000256" key="7">
    <source>
        <dbReference type="ARBA" id="ARBA00049339"/>
    </source>
</evidence>
<keyword evidence="8" id="KW-0963">Cytoplasm</keyword>
<evidence type="ECO:0000313" key="13">
    <source>
        <dbReference type="Proteomes" id="UP000263336"/>
    </source>
</evidence>
<dbReference type="PRINTS" id="PR01038">
    <property type="entry name" value="TRNASYNTHARG"/>
</dbReference>
<dbReference type="HAMAP" id="MF_00123">
    <property type="entry name" value="Arg_tRNA_synth"/>
    <property type="match status" value="1"/>
</dbReference>
<dbReference type="AlphaFoldDB" id="A0A3D0ZS62"/>
<keyword evidence="6 8" id="KW-0030">Aminoacyl-tRNA synthetase</keyword>
<dbReference type="Gene3D" id="3.30.1360.70">
    <property type="entry name" value="Arginyl tRNA synthetase N-terminal domain"/>
    <property type="match status" value="1"/>
</dbReference>
<dbReference type="Gene3D" id="3.40.50.620">
    <property type="entry name" value="HUPs"/>
    <property type="match status" value="1"/>
</dbReference>
<dbReference type="GO" id="GO:0004814">
    <property type="term" value="F:arginine-tRNA ligase activity"/>
    <property type="evidence" value="ECO:0007669"/>
    <property type="project" value="UniProtKB-UniRule"/>
</dbReference>